<evidence type="ECO:0000313" key="6">
    <source>
        <dbReference type="WBParaSite" id="HDID_0000074601-mRNA-1"/>
    </source>
</evidence>
<evidence type="ECO:0000256" key="2">
    <source>
        <dbReference type="ARBA" id="ARBA00023242"/>
    </source>
</evidence>
<evidence type="ECO:0000313" key="4">
    <source>
        <dbReference type="EMBL" id="VDL17799.1"/>
    </source>
</evidence>
<evidence type="ECO:0000256" key="1">
    <source>
        <dbReference type="ARBA" id="ARBA00004123"/>
    </source>
</evidence>
<reference evidence="6" key="1">
    <citation type="submission" date="2017-02" db="UniProtKB">
        <authorList>
            <consortium name="WormBaseParasite"/>
        </authorList>
    </citation>
    <scope>IDENTIFICATION</scope>
</reference>
<proteinExistence type="predicted"/>
<dbReference type="OrthoDB" id="5236983at2759"/>
<dbReference type="GO" id="GO:0005634">
    <property type="term" value="C:nucleus"/>
    <property type="evidence" value="ECO:0007669"/>
    <property type="project" value="UniProtKB-SubCell"/>
</dbReference>
<evidence type="ECO:0000313" key="5">
    <source>
        <dbReference type="Proteomes" id="UP000274504"/>
    </source>
</evidence>
<dbReference type="GO" id="GO:0003697">
    <property type="term" value="F:single-stranded DNA binding"/>
    <property type="evidence" value="ECO:0007669"/>
    <property type="project" value="InterPro"/>
</dbReference>
<dbReference type="AlphaFoldDB" id="A0A0R3S955"/>
<protein>
    <submittedName>
        <fullName evidence="6">SprT-like domain-containing protein</fullName>
    </submittedName>
</protein>
<dbReference type="Pfam" id="PF10263">
    <property type="entry name" value="SprT-like"/>
    <property type="match status" value="1"/>
</dbReference>
<dbReference type="STRING" id="6216.A0A0R3S955"/>
<gene>
    <name evidence="4" type="ORF">HDID_LOCUS747</name>
</gene>
<dbReference type="GO" id="GO:0004222">
    <property type="term" value="F:metalloendopeptidase activity"/>
    <property type="evidence" value="ECO:0007669"/>
    <property type="project" value="InterPro"/>
</dbReference>
<dbReference type="PANTHER" id="PTHR21220:SF0">
    <property type="entry name" value="DNA-DEPENDENT METALLOPROTEASE SPRTN"/>
    <property type="match status" value="1"/>
</dbReference>
<dbReference type="GO" id="GO:0006974">
    <property type="term" value="P:DNA damage response"/>
    <property type="evidence" value="ECO:0007669"/>
    <property type="project" value="InterPro"/>
</dbReference>
<dbReference type="SMART" id="SM00731">
    <property type="entry name" value="SprT"/>
    <property type="match status" value="1"/>
</dbReference>
<dbReference type="Pfam" id="PF22934">
    <property type="entry name" value="SPRTN_ZBD"/>
    <property type="match status" value="1"/>
</dbReference>
<dbReference type="InterPro" id="IPR044245">
    <property type="entry name" value="Spartan"/>
</dbReference>
<dbReference type="Proteomes" id="UP000274504">
    <property type="component" value="Unassembled WGS sequence"/>
</dbReference>
<dbReference type="WBParaSite" id="HDID_0000074601-mRNA-1">
    <property type="protein sequence ID" value="HDID_0000074601-mRNA-1"/>
    <property type="gene ID" value="HDID_0000074601"/>
</dbReference>
<accession>A0A0R3S955</accession>
<organism evidence="6">
    <name type="scientific">Hymenolepis diminuta</name>
    <name type="common">Rat tapeworm</name>
    <dbReference type="NCBI Taxonomy" id="6216"/>
    <lineage>
        <taxon>Eukaryota</taxon>
        <taxon>Metazoa</taxon>
        <taxon>Spiralia</taxon>
        <taxon>Lophotrochozoa</taxon>
        <taxon>Platyhelminthes</taxon>
        <taxon>Cestoda</taxon>
        <taxon>Eucestoda</taxon>
        <taxon>Cyclophyllidea</taxon>
        <taxon>Hymenolepididae</taxon>
        <taxon>Hymenolepis</taxon>
    </lineage>
</organism>
<dbReference type="PANTHER" id="PTHR21220">
    <property type="entry name" value="DNA-DEPENDENT METALLOPROTEASE SPRTN"/>
    <property type="match status" value="1"/>
</dbReference>
<feature type="domain" description="SprT-like" evidence="3">
    <location>
        <begin position="50"/>
        <end position="219"/>
    </location>
</feature>
<reference evidence="4 5" key="2">
    <citation type="submission" date="2018-11" db="EMBL/GenBank/DDBJ databases">
        <authorList>
            <consortium name="Pathogen Informatics"/>
        </authorList>
    </citation>
    <scope>NUCLEOTIDE SEQUENCE [LARGE SCALE GENOMIC DNA]</scope>
</reference>
<dbReference type="InterPro" id="IPR055220">
    <property type="entry name" value="SPRTN_ZBD"/>
</dbReference>
<keyword evidence="2" id="KW-0539">Nucleus</keyword>
<dbReference type="GO" id="GO:0031593">
    <property type="term" value="F:polyubiquitin modification-dependent protein binding"/>
    <property type="evidence" value="ECO:0007669"/>
    <property type="project" value="TreeGrafter"/>
</dbReference>
<evidence type="ECO:0000259" key="3">
    <source>
        <dbReference type="SMART" id="SM00731"/>
    </source>
</evidence>
<dbReference type="EMBL" id="UYSG01000107">
    <property type="protein sequence ID" value="VDL17799.1"/>
    <property type="molecule type" value="Genomic_DNA"/>
</dbReference>
<comment type="subcellular location">
    <subcellularLocation>
        <location evidence="1">Nucleus</location>
    </subcellularLocation>
</comment>
<name>A0A0R3S955_HYMDI</name>
<sequence>MADNNPVYYPSNHVEQTKTIRGTKSDDDLFCPALEISLVDPMWETVDPTPDIHQLFMDFDAQFFGGKLKSVEVRWSKRMTLCAGVCSYEGLGGLCSIRLSEPLLKLRPRRDLVETLLHEMIHAYLFVTRNFRDHSDHGPKFKYHMKRINNCAGTNITIFHSFHDEVDNYRQHWWQCNGECAKRPPFFGLVKRTVNRAPGPNDLWWSEHQASCNGQFIKINEPADYRNKQKKTRRECIEPTLRKSTSSPDIRKFIKSSSSASSATKMIDQVQPCSSKAYGLKTPVVPTSLSLADCPVCGESFPLECMNDHLDNVHFVCLS</sequence>
<dbReference type="InterPro" id="IPR006640">
    <property type="entry name" value="SprT-like_domain"/>
</dbReference>